<dbReference type="SUPFAM" id="SSF158472">
    <property type="entry name" value="HAMP domain-like"/>
    <property type="match status" value="1"/>
</dbReference>
<dbReference type="InterPro" id="IPR003594">
    <property type="entry name" value="HATPase_dom"/>
</dbReference>
<dbReference type="Pfam" id="PF02743">
    <property type="entry name" value="dCache_1"/>
    <property type="match status" value="1"/>
</dbReference>
<dbReference type="InterPro" id="IPR036097">
    <property type="entry name" value="HisK_dim/P_sf"/>
</dbReference>
<dbReference type="Gene3D" id="1.10.287.130">
    <property type="match status" value="1"/>
</dbReference>
<name>A0A1I0NGK1_9BACT</name>
<keyword evidence="8 15" id="KW-0418">Kinase</keyword>
<keyword evidence="16" id="KW-1185">Reference proteome</keyword>
<dbReference type="SUPFAM" id="SSF47384">
    <property type="entry name" value="Homodimeric domain of signal transducing histidine kinase"/>
    <property type="match status" value="1"/>
</dbReference>
<keyword evidence="4" id="KW-1003">Cell membrane</keyword>
<dbReference type="SUPFAM" id="SSF55874">
    <property type="entry name" value="ATPase domain of HSP90 chaperone/DNA topoisomerase II/histidine kinase"/>
    <property type="match status" value="1"/>
</dbReference>
<comment type="subcellular location">
    <subcellularLocation>
        <location evidence="2">Cell membrane</location>
        <topology evidence="2">Multi-pass membrane protein</topology>
    </subcellularLocation>
</comment>
<dbReference type="Gene3D" id="3.30.565.10">
    <property type="entry name" value="Histidine kinase-like ATPase, C-terminal domain"/>
    <property type="match status" value="1"/>
</dbReference>
<dbReference type="EC" id="2.7.13.3" evidence="3"/>
<evidence type="ECO:0000256" key="7">
    <source>
        <dbReference type="ARBA" id="ARBA00022692"/>
    </source>
</evidence>
<dbReference type="InterPro" id="IPR050736">
    <property type="entry name" value="Sensor_HK_Regulatory"/>
</dbReference>
<dbReference type="InterPro" id="IPR033479">
    <property type="entry name" value="dCache_1"/>
</dbReference>
<keyword evidence="9 12" id="KW-1133">Transmembrane helix</keyword>
<evidence type="ECO:0000313" key="15">
    <source>
        <dbReference type="EMBL" id="SEW00209.1"/>
    </source>
</evidence>
<evidence type="ECO:0000256" key="11">
    <source>
        <dbReference type="ARBA" id="ARBA00023136"/>
    </source>
</evidence>
<dbReference type="PROSITE" id="PS50109">
    <property type="entry name" value="HIS_KIN"/>
    <property type="match status" value="1"/>
</dbReference>
<dbReference type="SMART" id="SM00304">
    <property type="entry name" value="HAMP"/>
    <property type="match status" value="1"/>
</dbReference>
<evidence type="ECO:0000256" key="2">
    <source>
        <dbReference type="ARBA" id="ARBA00004651"/>
    </source>
</evidence>
<dbReference type="EMBL" id="FOIQ01000002">
    <property type="protein sequence ID" value="SEW00209.1"/>
    <property type="molecule type" value="Genomic_DNA"/>
</dbReference>
<keyword evidence="11 12" id="KW-0472">Membrane</keyword>
<comment type="catalytic activity">
    <reaction evidence="1">
        <text>ATP + protein L-histidine = ADP + protein N-phospho-L-histidine.</text>
        <dbReference type="EC" id="2.7.13.3"/>
    </reaction>
</comment>
<evidence type="ECO:0000256" key="6">
    <source>
        <dbReference type="ARBA" id="ARBA00022679"/>
    </source>
</evidence>
<dbReference type="GO" id="GO:0005886">
    <property type="term" value="C:plasma membrane"/>
    <property type="evidence" value="ECO:0007669"/>
    <property type="project" value="UniProtKB-SubCell"/>
</dbReference>
<keyword evidence="6" id="KW-0808">Transferase</keyword>
<dbReference type="InterPro" id="IPR036890">
    <property type="entry name" value="HATPase_C_sf"/>
</dbReference>
<dbReference type="Pfam" id="PF02518">
    <property type="entry name" value="HATPase_c"/>
    <property type="match status" value="1"/>
</dbReference>
<dbReference type="Proteomes" id="UP000199373">
    <property type="component" value="Unassembled WGS sequence"/>
</dbReference>
<evidence type="ECO:0000259" key="13">
    <source>
        <dbReference type="PROSITE" id="PS50109"/>
    </source>
</evidence>
<dbReference type="CDD" id="cd06225">
    <property type="entry name" value="HAMP"/>
    <property type="match status" value="1"/>
</dbReference>
<dbReference type="PRINTS" id="PR00344">
    <property type="entry name" value="BCTRLSENSOR"/>
</dbReference>
<dbReference type="GO" id="GO:0000155">
    <property type="term" value="F:phosphorelay sensor kinase activity"/>
    <property type="evidence" value="ECO:0007669"/>
    <property type="project" value="InterPro"/>
</dbReference>
<evidence type="ECO:0000256" key="4">
    <source>
        <dbReference type="ARBA" id="ARBA00022475"/>
    </source>
</evidence>
<evidence type="ECO:0000256" key="10">
    <source>
        <dbReference type="ARBA" id="ARBA00023012"/>
    </source>
</evidence>
<evidence type="ECO:0000259" key="14">
    <source>
        <dbReference type="PROSITE" id="PS50885"/>
    </source>
</evidence>
<dbReference type="InterPro" id="IPR003660">
    <property type="entry name" value="HAMP_dom"/>
</dbReference>
<dbReference type="CDD" id="cd00082">
    <property type="entry name" value="HisKA"/>
    <property type="match status" value="1"/>
</dbReference>
<keyword evidence="7 12" id="KW-0812">Transmembrane</keyword>
<feature type="transmembrane region" description="Helical" evidence="12">
    <location>
        <begin position="317"/>
        <end position="336"/>
    </location>
</feature>
<reference evidence="15 16" key="1">
    <citation type="submission" date="2016-10" db="EMBL/GenBank/DDBJ databases">
        <authorList>
            <person name="de Groot N.N."/>
        </authorList>
    </citation>
    <scope>NUCLEOTIDE SEQUENCE [LARGE SCALE GENOMIC DNA]</scope>
    <source>
        <strain evidence="15 16">TC2-24</strain>
    </source>
</reference>
<organism evidence="15 16">
    <name type="scientific">Prevotella aff. ruminicola Tc2-24</name>
    <dbReference type="NCBI Taxonomy" id="81582"/>
    <lineage>
        <taxon>Bacteria</taxon>
        <taxon>Pseudomonadati</taxon>
        <taxon>Bacteroidota</taxon>
        <taxon>Bacteroidia</taxon>
        <taxon>Bacteroidales</taxon>
        <taxon>Prevotellaceae</taxon>
        <taxon>Prevotella</taxon>
    </lineage>
</organism>
<dbReference type="PROSITE" id="PS50885">
    <property type="entry name" value="HAMP"/>
    <property type="match status" value="1"/>
</dbReference>
<protein>
    <recommendedName>
        <fullName evidence="3">histidine kinase</fullName>
        <ecNumber evidence="3">2.7.13.3</ecNumber>
    </recommendedName>
</protein>
<dbReference type="SMART" id="SM00388">
    <property type="entry name" value="HisKA"/>
    <property type="match status" value="1"/>
</dbReference>
<dbReference type="Gene3D" id="6.10.340.10">
    <property type="match status" value="1"/>
</dbReference>
<dbReference type="SMART" id="SM00387">
    <property type="entry name" value="HATPase_c"/>
    <property type="match status" value="1"/>
</dbReference>
<keyword evidence="5" id="KW-0597">Phosphoprotein</keyword>
<feature type="domain" description="HAMP" evidence="14">
    <location>
        <begin position="341"/>
        <end position="394"/>
    </location>
</feature>
<evidence type="ECO:0000256" key="8">
    <source>
        <dbReference type="ARBA" id="ARBA00022777"/>
    </source>
</evidence>
<gene>
    <name evidence="15" type="ORF">SAMN04487850_1210</name>
</gene>
<feature type="domain" description="Histidine kinase" evidence="13">
    <location>
        <begin position="430"/>
        <end position="651"/>
    </location>
</feature>
<feature type="transmembrane region" description="Helical" evidence="12">
    <location>
        <begin position="21"/>
        <end position="44"/>
    </location>
</feature>
<dbReference type="InterPro" id="IPR003661">
    <property type="entry name" value="HisK_dim/P_dom"/>
</dbReference>
<evidence type="ECO:0000313" key="16">
    <source>
        <dbReference type="Proteomes" id="UP000199373"/>
    </source>
</evidence>
<dbReference type="PANTHER" id="PTHR43711">
    <property type="entry name" value="TWO-COMPONENT HISTIDINE KINASE"/>
    <property type="match status" value="1"/>
</dbReference>
<accession>A0A1I0NGK1</accession>
<evidence type="ECO:0000256" key="5">
    <source>
        <dbReference type="ARBA" id="ARBA00022553"/>
    </source>
</evidence>
<dbReference type="InterPro" id="IPR005467">
    <property type="entry name" value="His_kinase_dom"/>
</dbReference>
<evidence type="ECO:0000256" key="3">
    <source>
        <dbReference type="ARBA" id="ARBA00012438"/>
    </source>
</evidence>
<dbReference type="AlphaFoldDB" id="A0A1I0NGK1"/>
<evidence type="ECO:0000256" key="9">
    <source>
        <dbReference type="ARBA" id="ARBA00022989"/>
    </source>
</evidence>
<dbReference type="CDD" id="cd12912">
    <property type="entry name" value="PDC2_MCP_like"/>
    <property type="match status" value="1"/>
</dbReference>
<proteinExistence type="predicted"/>
<dbReference type="Gene3D" id="3.30.450.20">
    <property type="entry name" value="PAS domain"/>
    <property type="match status" value="1"/>
</dbReference>
<sequence>MSNIFRKLISEFHSPRRSLSTKLCLGILLMVAPTFIAALGALYLQSRHFIRQEASERANSMLNTMTQRVRNYMSTIETSTDANTWLLEEHFTPDSLQSTSHRIVSLNRQVRSCSVSAVPNTFPQYGRYFSVFTINDGDTIITVREPDFDYFDKIWYKASIDSGKACWVDPFCEHTEGAIDYNEAIATYCKPLRPDGEHIAGVISVDLAFSQLSRILNSTDQSLPNTYFILLGGDGRYFIHPDTMRLFRKTIFTDADPVLHSDRIALGHEMTAGKQGNMHITIDDQLCHVCYRPVPGTNWSLALVCPDSDILKSYHRLTYVVIALIIVGLLGILWLCRRSVSRTIQPINQLMGFSKKIADGNYDEMIPTSTREDVLGQLQNSFAAMQRSLHEHMHSIHQATEETRERNEELVHAMKMAEEAVKQKSLFIQNVSHQIRTPLNIILGFANVLRDSFSSHSDDGGGALHDKELHDITGMMKYNAIHLKRMVLMLFDSSETGASEELLSRRSDEVSCNELARESIEYTKTHFPGLTISFVSELSDSFCILTNHLYLVRSLRELLYNSAKFSDGQHILLRVSQTDTSIRFIVEDIGPGMPEESQDLIFKPFTKVDDLSEGLGLGLPLAKRHAVGLGGDLLFDTTYQEGCRAIIEVPK</sequence>
<evidence type="ECO:0000256" key="1">
    <source>
        <dbReference type="ARBA" id="ARBA00000085"/>
    </source>
</evidence>
<dbReference type="Pfam" id="PF00512">
    <property type="entry name" value="HisKA"/>
    <property type="match status" value="1"/>
</dbReference>
<dbReference type="InterPro" id="IPR004358">
    <property type="entry name" value="Sig_transdc_His_kin-like_C"/>
</dbReference>
<evidence type="ECO:0000256" key="12">
    <source>
        <dbReference type="SAM" id="Phobius"/>
    </source>
</evidence>
<dbReference type="RefSeq" id="WP_091915348.1">
    <property type="nucleotide sequence ID" value="NZ_FOIQ01000002.1"/>
</dbReference>
<dbReference type="Pfam" id="PF00672">
    <property type="entry name" value="HAMP"/>
    <property type="match status" value="1"/>
</dbReference>
<dbReference type="PANTHER" id="PTHR43711:SF26">
    <property type="entry name" value="SENSOR HISTIDINE KINASE RCSC"/>
    <property type="match status" value="1"/>
</dbReference>
<dbReference type="CDD" id="cd12913">
    <property type="entry name" value="PDC1_MCP_like"/>
    <property type="match status" value="1"/>
</dbReference>
<keyword evidence="10" id="KW-0902">Two-component regulatory system</keyword>